<proteinExistence type="predicted"/>
<dbReference type="EMBL" id="BNJQ01000006">
    <property type="protein sequence ID" value="GHP03783.1"/>
    <property type="molecule type" value="Genomic_DNA"/>
</dbReference>
<dbReference type="AlphaFoldDB" id="A0A830HBD2"/>
<feature type="compositionally biased region" description="Low complexity" evidence="1">
    <location>
        <begin position="69"/>
        <end position="83"/>
    </location>
</feature>
<feature type="region of interest" description="Disordered" evidence="1">
    <location>
        <begin position="155"/>
        <end position="191"/>
    </location>
</feature>
<gene>
    <name evidence="2" type="ORF">PPROV_000253800</name>
</gene>
<comment type="caution">
    <text evidence="2">The sequence shown here is derived from an EMBL/GenBank/DDBJ whole genome shotgun (WGS) entry which is preliminary data.</text>
</comment>
<feature type="region of interest" description="Disordered" evidence="1">
    <location>
        <begin position="1"/>
        <end position="41"/>
    </location>
</feature>
<feature type="compositionally biased region" description="Polar residues" evidence="1">
    <location>
        <begin position="1"/>
        <end position="13"/>
    </location>
</feature>
<protein>
    <submittedName>
        <fullName evidence="2">Uncharacterized protein</fullName>
    </submittedName>
</protein>
<feature type="compositionally biased region" description="Polar residues" evidence="1">
    <location>
        <begin position="167"/>
        <end position="181"/>
    </location>
</feature>
<keyword evidence="3" id="KW-1185">Reference proteome</keyword>
<feature type="region of interest" description="Disordered" evidence="1">
    <location>
        <begin position="60"/>
        <end position="107"/>
    </location>
</feature>
<evidence type="ECO:0000313" key="3">
    <source>
        <dbReference type="Proteomes" id="UP000660262"/>
    </source>
</evidence>
<sequence>MATTTSSSWQSYIPLSEKRPPGTPTGRSTFGQMPACASPVQEPDECKQLAADLHNAFALFGGSDSPVQSSRASSRTNSASSSTGCLSESDAGHHNKPLGVYAGGRRRRQNGLSRFARKDGQGKPVALPAALEGLVKSEADVMKRGRDAARQVIALHGRPPRSPSWPGETSPSLQRLNSHVTRANAKRKLLL</sequence>
<organism evidence="2 3">
    <name type="scientific">Pycnococcus provasolii</name>
    <dbReference type="NCBI Taxonomy" id="41880"/>
    <lineage>
        <taxon>Eukaryota</taxon>
        <taxon>Viridiplantae</taxon>
        <taxon>Chlorophyta</taxon>
        <taxon>Pseudoscourfieldiophyceae</taxon>
        <taxon>Pseudoscourfieldiales</taxon>
        <taxon>Pycnococcaceae</taxon>
        <taxon>Pycnococcus</taxon>
    </lineage>
</organism>
<accession>A0A830HBD2</accession>
<dbReference type="Proteomes" id="UP000660262">
    <property type="component" value="Unassembled WGS sequence"/>
</dbReference>
<name>A0A830HBD2_9CHLO</name>
<reference evidence="2" key="1">
    <citation type="submission" date="2020-10" db="EMBL/GenBank/DDBJ databases">
        <title>Unveiling of a novel bifunctional photoreceptor, Dualchrome1, isolated from a cosmopolitan green alga.</title>
        <authorList>
            <person name="Suzuki S."/>
            <person name="Kawachi M."/>
        </authorList>
    </citation>
    <scope>NUCLEOTIDE SEQUENCE</scope>
    <source>
        <strain evidence="2">NIES 2893</strain>
    </source>
</reference>
<evidence type="ECO:0000313" key="2">
    <source>
        <dbReference type="EMBL" id="GHP03783.1"/>
    </source>
</evidence>
<evidence type="ECO:0000256" key="1">
    <source>
        <dbReference type="SAM" id="MobiDB-lite"/>
    </source>
</evidence>